<dbReference type="GO" id="GO:0004797">
    <property type="term" value="F:thymidine kinase activity"/>
    <property type="evidence" value="ECO:0007669"/>
    <property type="project" value="UniProtKB-EC"/>
</dbReference>
<evidence type="ECO:0000256" key="8">
    <source>
        <dbReference type="RuleBase" id="RU000544"/>
    </source>
</evidence>
<dbReference type="Proteomes" id="UP000199361">
    <property type="component" value="Unassembled WGS sequence"/>
</dbReference>
<evidence type="ECO:0000256" key="4">
    <source>
        <dbReference type="ARBA" id="ARBA00022679"/>
    </source>
</evidence>
<dbReference type="NCBIfam" id="NF003297">
    <property type="entry name" value="PRK04296.1-2"/>
    <property type="match status" value="1"/>
</dbReference>
<evidence type="ECO:0000256" key="3">
    <source>
        <dbReference type="ARBA" id="ARBA00022634"/>
    </source>
</evidence>
<evidence type="ECO:0000256" key="6">
    <source>
        <dbReference type="ARBA" id="ARBA00022777"/>
    </source>
</evidence>
<dbReference type="PANTHER" id="PTHR11441">
    <property type="entry name" value="THYMIDINE KINASE"/>
    <property type="match status" value="1"/>
</dbReference>
<feature type="region of interest" description="Disordered" evidence="10">
    <location>
        <begin position="1"/>
        <end position="26"/>
    </location>
</feature>
<dbReference type="InterPro" id="IPR027417">
    <property type="entry name" value="P-loop_NTPase"/>
</dbReference>
<reference evidence="11 12" key="1">
    <citation type="submission" date="2016-10" db="EMBL/GenBank/DDBJ databases">
        <authorList>
            <person name="de Groot N.N."/>
        </authorList>
    </citation>
    <scope>NUCLEOTIDE SEQUENCE [LARGE SCALE GENOMIC DNA]</scope>
    <source>
        <strain evidence="11 12">CGMCC 4.5598</strain>
    </source>
</reference>
<protein>
    <recommendedName>
        <fullName evidence="2 8">Thymidine kinase</fullName>
        <ecNumber evidence="2 8">2.7.1.21</ecNumber>
    </recommendedName>
</protein>
<dbReference type="GO" id="GO:0046104">
    <property type="term" value="P:thymidine metabolic process"/>
    <property type="evidence" value="ECO:0007669"/>
    <property type="project" value="TreeGrafter"/>
</dbReference>
<comment type="catalytic activity">
    <reaction evidence="8">
        <text>thymidine + ATP = dTMP + ADP + H(+)</text>
        <dbReference type="Rhea" id="RHEA:19129"/>
        <dbReference type="ChEBI" id="CHEBI:15378"/>
        <dbReference type="ChEBI" id="CHEBI:17748"/>
        <dbReference type="ChEBI" id="CHEBI:30616"/>
        <dbReference type="ChEBI" id="CHEBI:63528"/>
        <dbReference type="ChEBI" id="CHEBI:456216"/>
        <dbReference type="EC" id="2.7.1.21"/>
    </reaction>
</comment>
<evidence type="ECO:0000313" key="11">
    <source>
        <dbReference type="EMBL" id="SEU00472.1"/>
    </source>
</evidence>
<dbReference type="Pfam" id="PF00265">
    <property type="entry name" value="TK"/>
    <property type="match status" value="1"/>
</dbReference>
<dbReference type="Gene3D" id="3.40.50.300">
    <property type="entry name" value="P-loop containing nucleotide triphosphate hydrolases"/>
    <property type="match status" value="1"/>
</dbReference>
<keyword evidence="4 8" id="KW-0808">Transferase</keyword>
<dbReference type="GO" id="GO:0071897">
    <property type="term" value="P:DNA biosynthetic process"/>
    <property type="evidence" value="ECO:0007669"/>
    <property type="project" value="UniProtKB-KW"/>
</dbReference>
<evidence type="ECO:0000256" key="10">
    <source>
        <dbReference type="SAM" id="MobiDB-lite"/>
    </source>
</evidence>
<sequence length="282" mass="30695">MSHEVMEQAKPLSWRPVTQSSALSPVPSGARDAVLKFYFGPMDCGKSTLALQMNYNHARQGRRGLVLTKHDRSGGPQVTSRIGLGQDAVEVEDGLDLVRLVTSYDHVDYLICDEACFYSVEQIEQLADLVDEHGVDVYAFGLASDFRSVMFPAAQRLFELADEVCRLQVEVLCWCGRPGQLNARVVGGVMARTGEQVVIGDTDDSPVRYQVLCRRHHRSGRLDEGSPADRPGQLDEGSPADRPGQLDEGSPADRPGQLDEGSPADQPGRHDGVLAPAAQTAQ</sequence>
<evidence type="ECO:0000256" key="1">
    <source>
        <dbReference type="ARBA" id="ARBA00007587"/>
    </source>
</evidence>
<dbReference type="STRING" id="568860.SAMN05421811_105178"/>
<keyword evidence="7 8" id="KW-0067">ATP-binding</keyword>
<comment type="similarity">
    <text evidence="1 9">Belongs to the thymidine kinase family.</text>
</comment>
<evidence type="ECO:0000256" key="7">
    <source>
        <dbReference type="ARBA" id="ARBA00022840"/>
    </source>
</evidence>
<dbReference type="GO" id="GO:0005524">
    <property type="term" value="F:ATP binding"/>
    <property type="evidence" value="ECO:0007669"/>
    <property type="project" value="UniProtKB-KW"/>
</dbReference>
<gene>
    <name evidence="11" type="ORF">SAMN05421811_105178</name>
</gene>
<proteinExistence type="inferred from homology"/>
<evidence type="ECO:0000256" key="5">
    <source>
        <dbReference type="ARBA" id="ARBA00022741"/>
    </source>
</evidence>
<dbReference type="PANTHER" id="PTHR11441:SF0">
    <property type="entry name" value="THYMIDINE KINASE, CYTOSOLIC"/>
    <property type="match status" value="1"/>
</dbReference>
<feature type="region of interest" description="Disordered" evidence="10">
    <location>
        <begin position="218"/>
        <end position="282"/>
    </location>
</feature>
<organism evidence="11 12">
    <name type="scientific">Nonomuraea wenchangensis</name>
    <dbReference type="NCBI Taxonomy" id="568860"/>
    <lineage>
        <taxon>Bacteria</taxon>
        <taxon>Bacillati</taxon>
        <taxon>Actinomycetota</taxon>
        <taxon>Actinomycetes</taxon>
        <taxon>Streptosporangiales</taxon>
        <taxon>Streptosporangiaceae</taxon>
        <taxon>Nonomuraea</taxon>
    </lineage>
</organism>
<keyword evidence="12" id="KW-1185">Reference proteome</keyword>
<dbReference type="Gene3D" id="3.30.60.20">
    <property type="match status" value="1"/>
</dbReference>
<evidence type="ECO:0000256" key="9">
    <source>
        <dbReference type="RuleBase" id="RU004165"/>
    </source>
</evidence>
<keyword evidence="6 8" id="KW-0418">Kinase</keyword>
<dbReference type="SUPFAM" id="SSF52540">
    <property type="entry name" value="P-loop containing nucleoside triphosphate hydrolases"/>
    <property type="match status" value="1"/>
</dbReference>
<dbReference type="EMBL" id="FOHX01000005">
    <property type="protein sequence ID" value="SEU00472.1"/>
    <property type="molecule type" value="Genomic_DNA"/>
</dbReference>
<dbReference type="EC" id="2.7.1.21" evidence="2 8"/>
<evidence type="ECO:0000313" key="12">
    <source>
        <dbReference type="Proteomes" id="UP000199361"/>
    </source>
</evidence>
<evidence type="ECO:0000256" key="2">
    <source>
        <dbReference type="ARBA" id="ARBA00012118"/>
    </source>
</evidence>
<dbReference type="SUPFAM" id="SSF57716">
    <property type="entry name" value="Glucocorticoid receptor-like (DNA-binding domain)"/>
    <property type="match status" value="1"/>
</dbReference>
<dbReference type="InterPro" id="IPR001267">
    <property type="entry name" value="Thymidine_kinase"/>
</dbReference>
<dbReference type="AlphaFoldDB" id="A0A1I0ITD3"/>
<accession>A0A1I0ITD3</accession>
<name>A0A1I0ITD3_9ACTN</name>
<keyword evidence="5 8" id="KW-0547">Nucleotide-binding</keyword>
<dbReference type="GO" id="GO:0005829">
    <property type="term" value="C:cytosol"/>
    <property type="evidence" value="ECO:0007669"/>
    <property type="project" value="TreeGrafter"/>
</dbReference>
<keyword evidence="3 8" id="KW-0237">DNA synthesis</keyword>